<dbReference type="Pfam" id="PF00149">
    <property type="entry name" value="Metallophos"/>
    <property type="match status" value="1"/>
</dbReference>
<protein>
    <recommendedName>
        <fullName evidence="6">Calcineurin-like phosphoesterase domain-containing protein</fullName>
    </recommendedName>
</protein>
<dbReference type="PANTHER" id="PTHR42988:SF2">
    <property type="entry name" value="CYCLIC NUCLEOTIDE PHOSPHODIESTERASE CBUA0032-RELATED"/>
    <property type="match status" value="1"/>
</dbReference>
<dbReference type="GO" id="GO:0016787">
    <property type="term" value="F:hydrolase activity"/>
    <property type="evidence" value="ECO:0007669"/>
    <property type="project" value="UniProtKB-KW"/>
</dbReference>
<keyword evidence="3" id="KW-0408">Iron</keyword>
<evidence type="ECO:0000256" key="5">
    <source>
        <dbReference type="SAM" id="SignalP"/>
    </source>
</evidence>
<organism evidence="7 8">
    <name type="scientific">Emiliania huxleyi (strain CCMP1516)</name>
    <dbReference type="NCBI Taxonomy" id="280463"/>
    <lineage>
        <taxon>Eukaryota</taxon>
        <taxon>Haptista</taxon>
        <taxon>Haptophyta</taxon>
        <taxon>Prymnesiophyceae</taxon>
        <taxon>Isochrysidales</taxon>
        <taxon>Noelaerhabdaceae</taxon>
        <taxon>Emiliania</taxon>
    </lineage>
</organism>
<reference evidence="7" key="2">
    <citation type="submission" date="2024-10" db="UniProtKB">
        <authorList>
            <consortium name="EnsemblProtists"/>
        </authorList>
    </citation>
    <scope>IDENTIFICATION</scope>
</reference>
<dbReference type="Proteomes" id="UP000013827">
    <property type="component" value="Unassembled WGS sequence"/>
</dbReference>
<dbReference type="AlphaFoldDB" id="A0A0D3KQA5"/>
<evidence type="ECO:0000313" key="8">
    <source>
        <dbReference type="Proteomes" id="UP000013827"/>
    </source>
</evidence>
<name>A0A0D3KQA5_EMIH1</name>
<dbReference type="HOGENOM" id="CLU_738599_0_0_1"/>
<feature type="signal peptide" evidence="5">
    <location>
        <begin position="1"/>
        <end position="23"/>
    </location>
</feature>
<sequence>MARARPYRCGLLLLASFLGPACLLHQQADRHAADDAAHGQSQEWSMRRRLHKVKSRRRLRPGSHLIHLRPRELSSPADGPPLLRFAVYSDTHYWVRSSTRSAWMRRVAAAPVRDGLVVDAAEEVLPLLLRQLSAFAASGADFAVHAGDAVCGGSSFQQAGRTSWPVYHLPGNHDIHPSGGGTRAWRKAMCANASRECDAAQPWGHACDATVHARTIYRAVCARAWRVLLLDATDGIDSDSDGRGHIGATQLGWLRAQLDASAAARQSVILVMHQLLVQPPGDGWDFIDNREEVLALLARYDHVRLSLHGHVHANSIATRGGVVFVRLTTHAVDAPLQRVRSRDADPRLGRNDIKLGPSLANYVVINTCANSRHRH</sequence>
<dbReference type="GO" id="GO:0046872">
    <property type="term" value="F:metal ion binding"/>
    <property type="evidence" value="ECO:0007669"/>
    <property type="project" value="UniProtKB-KW"/>
</dbReference>
<evidence type="ECO:0000256" key="3">
    <source>
        <dbReference type="ARBA" id="ARBA00023004"/>
    </source>
</evidence>
<proteinExistence type="inferred from homology"/>
<dbReference type="SUPFAM" id="SSF56300">
    <property type="entry name" value="Metallo-dependent phosphatases"/>
    <property type="match status" value="1"/>
</dbReference>
<dbReference type="PaxDb" id="2903-EOD37940"/>
<dbReference type="InterPro" id="IPR029052">
    <property type="entry name" value="Metallo-depent_PP-like"/>
</dbReference>
<keyword evidence="8" id="KW-1185">Reference proteome</keyword>
<dbReference type="GeneID" id="17283210"/>
<dbReference type="RefSeq" id="XP_005790369.1">
    <property type="nucleotide sequence ID" value="XM_005790312.1"/>
</dbReference>
<evidence type="ECO:0000259" key="6">
    <source>
        <dbReference type="Pfam" id="PF00149"/>
    </source>
</evidence>
<evidence type="ECO:0000256" key="2">
    <source>
        <dbReference type="ARBA" id="ARBA00022801"/>
    </source>
</evidence>
<dbReference type="InterPro" id="IPR050884">
    <property type="entry name" value="CNP_phosphodiesterase-III"/>
</dbReference>
<keyword evidence="5" id="KW-0732">Signal</keyword>
<evidence type="ECO:0000256" key="1">
    <source>
        <dbReference type="ARBA" id="ARBA00022723"/>
    </source>
</evidence>
<reference evidence="8" key="1">
    <citation type="journal article" date="2013" name="Nature">
        <title>Pan genome of the phytoplankton Emiliania underpins its global distribution.</title>
        <authorList>
            <person name="Read B.A."/>
            <person name="Kegel J."/>
            <person name="Klute M.J."/>
            <person name="Kuo A."/>
            <person name="Lefebvre S.C."/>
            <person name="Maumus F."/>
            <person name="Mayer C."/>
            <person name="Miller J."/>
            <person name="Monier A."/>
            <person name="Salamov A."/>
            <person name="Young J."/>
            <person name="Aguilar M."/>
            <person name="Claverie J.M."/>
            <person name="Frickenhaus S."/>
            <person name="Gonzalez K."/>
            <person name="Herman E.K."/>
            <person name="Lin Y.C."/>
            <person name="Napier J."/>
            <person name="Ogata H."/>
            <person name="Sarno A.F."/>
            <person name="Shmutz J."/>
            <person name="Schroeder D."/>
            <person name="de Vargas C."/>
            <person name="Verret F."/>
            <person name="von Dassow P."/>
            <person name="Valentin K."/>
            <person name="Van de Peer Y."/>
            <person name="Wheeler G."/>
            <person name="Dacks J.B."/>
            <person name="Delwiche C.F."/>
            <person name="Dyhrman S.T."/>
            <person name="Glockner G."/>
            <person name="John U."/>
            <person name="Richards T."/>
            <person name="Worden A.Z."/>
            <person name="Zhang X."/>
            <person name="Grigoriev I.V."/>
            <person name="Allen A.E."/>
            <person name="Bidle K."/>
            <person name="Borodovsky M."/>
            <person name="Bowler C."/>
            <person name="Brownlee C."/>
            <person name="Cock J.M."/>
            <person name="Elias M."/>
            <person name="Gladyshev V.N."/>
            <person name="Groth M."/>
            <person name="Guda C."/>
            <person name="Hadaegh A."/>
            <person name="Iglesias-Rodriguez M.D."/>
            <person name="Jenkins J."/>
            <person name="Jones B.M."/>
            <person name="Lawson T."/>
            <person name="Leese F."/>
            <person name="Lindquist E."/>
            <person name="Lobanov A."/>
            <person name="Lomsadze A."/>
            <person name="Malik S.B."/>
            <person name="Marsh M.E."/>
            <person name="Mackinder L."/>
            <person name="Mock T."/>
            <person name="Mueller-Roeber B."/>
            <person name="Pagarete A."/>
            <person name="Parker M."/>
            <person name="Probert I."/>
            <person name="Quesneville H."/>
            <person name="Raines C."/>
            <person name="Rensing S.A."/>
            <person name="Riano-Pachon D.M."/>
            <person name="Richier S."/>
            <person name="Rokitta S."/>
            <person name="Shiraiwa Y."/>
            <person name="Soanes D.M."/>
            <person name="van der Giezen M."/>
            <person name="Wahlund T.M."/>
            <person name="Williams B."/>
            <person name="Wilson W."/>
            <person name="Wolfe G."/>
            <person name="Wurch L.L."/>
        </authorList>
    </citation>
    <scope>NUCLEOTIDE SEQUENCE</scope>
</reference>
<feature type="domain" description="Calcineurin-like phosphoesterase" evidence="6">
    <location>
        <begin position="83"/>
        <end position="313"/>
    </location>
</feature>
<evidence type="ECO:0000313" key="7">
    <source>
        <dbReference type="EnsemblProtists" id="EOD37940"/>
    </source>
</evidence>
<feature type="chain" id="PRO_5044291898" description="Calcineurin-like phosphoesterase domain-containing protein" evidence="5">
    <location>
        <begin position="24"/>
        <end position="375"/>
    </location>
</feature>
<dbReference type="KEGG" id="ehx:EMIHUDRAFT_224940"/>
<accession>A0A0D3KQA5</accession>
<keyword evidence="2" id="KW-0378">Hydrolase</keyword>
<evidence type="ECO:0000256" key="4">
    <source>
        <dbReference type="ARBA" id="ARBA00025742"/>
    </source>
</evidence>
<keyword evidence="1" id="KW-0479">Metal-binding</keyword>
<dbReference type="EnsemblProtists" id="EOD37940">
    <property type="protein sequence ID" value="EOD37940"/>
    <property type="gene ID" value="EMIHUDRAFT_224940"/>
</dbReference>
<dbReference type="PANTHER" id="PTHR42988">
    <property type="entry name" value="PHOSPHOHYDROLASE"/>
    <property type="match status" value="1"/>
</dbReference>
<dbReference type="InterPro" id="IPR004843">
    <property type="entry name" value="Calcineurin-like_PHP"/>
</dbReference>
<dbReference type="Gene3D" id="3.60.21.10">
    <property type="match status" value="1"/>
</dbReference>
<comment type="similarity">
    <text evidence="4">Belongs to the cyclic nucleotide phosphodiesterase class-III family.</text>
</comment>